<protein>
    <submittedName>
        <fullName evidence="1">Uncharacterized protein</fullName>
    </submittedName>
</protein>
<dbReference type="Proteomes" id="UP000479000">
    <property type="component" value="Unassembled WGS sequence"/>
</dbReference>
<dbReference type="AlphaFoldDB" id="A0A6H5HTZ9"/>
<proteinExistence type="predicted"/>
<sequence>MRTFSKTVNTNPTFGCFQCDQFIAQQISEVLEDILVPVQGSGRKTLKDLQIGHARQRSDPTDNGWVGIRETSHVNEEIETSSMSVEISSFKDLFRREDSLSNAKAFFTAFCDLPPAYCKDFEMSVCGRLDMEDKPLDCFRGHGPGLLHLTVLINCEPIIVFSLYRSKTDGNVHECSRIQASERRFSSGGARGKADLRVSRGCDARSARVTL</sequence>
<reference evidence="1 2" key="1">
    <citation type="submission" date="2020-02" db="EMBL/GenBank/DDBJ databases">
        <authorList>
            <person name="Ferguson B K."/>
        </authorList>
    </citation>
    <scope>NUCLEOTIDE SEQUENCE [LARGE SCALE GENOMIC DNA]</scope>
</reference>
<accession>A0A6H5HTZ9</accession>
<evidence type="ECO:0000313" key="1">
    <source>
        <dbReference type="EMBL" id="CAB0020233.1"/>
    </source>
</evidence>
<dbReference type="EMBL" id="CADCXU010035133">
    <property type="protein sequence ID" value="CAB0020233.1"/>
    <property type="molecule type" value="Genomic_DNA"/>
</dbReference>
<name>A0A6H5HTZ9_9HEMI</name>
<organism evidence="1 2">
    <name type="scientific">Nesidiocoris tenuis</name>
    <dbReference type="NCBI Taxonomy" id="355587"/>
    <lineage>
        <taxon>Eukaryota</taxon>
        <taxon>Metazoa</taxon>
        <taxon>Ecdysozoa</taxon>
        <taxon>Arthropoda</taxon>
        <taxon>Hexapoda</taxon>
        <taxon>Insecta</taxon>
        <taxon>Pterygota</taxon>
        <taxon>Neoptera</taxon>
        <taxon>Paraneoptera</taxon>
        <taxon>Hemiptera</taxon>
        <taxon>Heteroptera</taxon>
        <taxon>Panheteroptera</taxon>
        <taxon>Cimicomorpha</taxon>
        <taxon>Miridae</taxon>
        <taxon>Dicyphina</taxon>
        <taxon>Nesidiocoris</taxon>
    </lineage>
</organism>
<evidence type="ECO:0000313" key="2">
    <source>
        <dbReference type="Proteomes" id="UP000479000"/>
    </source>
</evidence>
<keyword evidence="2" id="KW-1185">Reference proteome</keyword>
<gene>
    <name evidence="1" type="ORF">NTEN_LOCUS23827</name>
</gene>